<comment type="caution">
    <text evidence="3">The sequence shown here is derived from an EMBL/GenBank/DDBJ whole genome shotgun (WGS) entry which is preliminary data.</text>
</comment>
<proteinExistence type="inferred from homology"/>
<dbReference type="GO" id="GO:0043139">
    <property type="term" value="F:5'-3' DNA helicase activity"/>
    <property type="evidence" value="ECO:0007669"/>
    <property type="project" value="UniProtKB-EC"/>
</dbReference>
<dbReference type="GO" id="GO:0005524">
    <property type="term" value="F:ATP binding"/>
    <property type="evidence" value="ECO:0007669"/>
    <property type="project" value="UniProtKB-KW"/>
</dbReference>
<evidence type="ECO:0000313" key="3">
    <source>
        <dbReference type="EMBL" id="KAF8751872.1"/>
    </source>
</evidence>
<comment type="similarity">
    <text evidence="1">Belongs to the helicase family.</text>
</comment>
<dbReference type="SUPFAM" id="SSF52540">
    <property type="entry name" value="P-loop containing nucleoside triphosphate hydrolases"/>
    <property type="match status" value="1"/>
</dbReference>
<dbReference type="InterPro" id="IPR027417">
    <property type="entry name" value="P-loop_NTPase"/>
</dbReference>
<keyword evidence="1" id="KW-0234">DNA repair</keyword>
<evidence type="ECO:0000259" key="2">
    <source>
        <dbReference type="SMART" id="SM00382"/>
    </source>
</evidence>
<dbReference type="InterPro" id="IPR051055">
    <property type="entry name" value="PIF1_helicase"/>
</dbReference>
<dbReference type="PANTHER" id="PTHR47642:SF5">
    <property type="entry name" value="ATP-DEPENDENT DNA HELICASE"/>
    <property type="match status" value="1"/>
</dbReference>
<protein>
    <recommendedName>
        <fullName evidence="1">ATP-dependent DNA helicase</fullName>
        <ecNumber evidence="1">5.6.2.3</ecNumber>
    </recommendedName>
</protein>
<keyword evidence="1" id="KW-0067">ATP-binding</keyword>
<comment type="catalytic activity">
    <reaction evidence="1">
        <text>ATP + H2O = ADP + phosphate + H(+)</text>
        <dbReference type="Rhea" id="RHEA:13065"/>
        <dbReference type="ChEBI" id="CHEBI:15377"/>
        <dbReference type="ChEBI" id="CHEBI:15378"/>
        <dbReference type="ChEBI" id="CHEBI:30616"/>
        <dbReference type="ChEBI" id="CHEBI:43474"/>
        <dbReference type="ChEBI" id="CHEBI:456216"/>
        <dbReference type="EC" id="5.6.2.3"/>
    </reaction>
</comment>
<evidence type="ECO:0000313" key="4">
    <source>
        <dbReference type="Proteomes" id="UP000614334"/>
    </source>
</evidence>
<dbReference type="Gene3D" id="3.40.50.300">
    <property type="entry name" value="P-loop containing nucleotide triphosphate hydrolases"/>
    <property type="match status" value="1"/>
</dbReference>
<dbReference type="PANTHER" id="PTHR47642">
    <property type="entry name" value="ATP-DEPENDENT DNA HELICASE"/>
    <property type="match status" value="1"/>
</dbReference>
<evidence type="ECO:0000256" key="1">
    <source>
        <dbReference type="RuleBase" id="RU363044"/>
    </source>
</evidence>
<dbReference type="Pfam" id="PF05970">
    <property type="entry name" value="PIF1"/>
    <property type="match status" value="1"/>
</dbReference>
<keyword evidence="1" id="KW-0378">Hydrolase</keyword>
<dbReference type="GO" id="GO:0000723">
    <property type="term" value="P:telomere maintenance"/>
    <property type="evidence" value="ECO:0007669"/>
    <property type="project" value="InterPro"/>
</dbReference>
<reference evidence="3" key="1">
    <citation type="submission" date="2020-09" db="EMBL/GenBank/DDBJ databases">
        <title>Comparative genome analyses of four rice-infecting Rhizoctonia solani isolates reveal extensive enrichment of homogalacturonan modification genes.</title>
        <authorList>
            <person name="Lee D.-Y."/>
            <person name="Jeon J."/>
            <person name="Kim K.-T."/>
            <person name="Cheong K."/>
            <person name="Song H."/>
            <person name="Choi G."/>
            <person name="Ko J."/>
            <person name="Opiyo S.O."/>
            <person name="Zuo S."/>
            <person name="Madhav S."/>
            <person name="Lee Y.-H."/>
            <person name="Wang G.-L."/>
        </authorList>
    </citation>
    <scope>NUCLEOTIDE SEQUENCE</scope>
    <source>
        <strain evidence="3">AG1-IA B2</strain>
    </source>
</reference>
<feature type="domain" description="AAA+ ATPase" evidence="2">
    <location>
        <begin position="34"/>
        <end position="168"/>
    </location>
</feature>
<dbReference type="EMBL" id="JACYCF010000017">
    <property type="protein sequence ID" value="KAF8751872.1"/>
    <property type="molecule type" value="Genomic_DNA"/>
</dbReference>
<keyword evidence="1" id="KW-0233">DNA recombination</keyword>
<dbReference type="GO" id="GO:0016787">
    <property type="term" value="F:hydrolase activity"/>
    <property type="evidence" value="ECO:0007669"/>
    <property type="project" value="UniProtKB-KW"/>
</dbReference>
<dbReference type="InterPro" id="IPR010285">
    <property type="entry name" value="DNA_helicase_pif1-like_DEAD"/>
</dbReference>
<dbReference type="InterPro" id="IPR003593">
    <property type="entry name" value="AAA+_ATPase"/>
</dbReference>
<dbReference type="EC" id="5.6.2.3" evidence="1"/>
<dbReference type="GO" id="GO:0006281">
    <property type="term" value="P:DNA repair"/>
    <property type="evidence" value="ECO:0007669"/>
    <property type="project" value="UniProtKB-KW"/>
</dbReference>
<organism evidence="3 4">
    <name type="scientific">Rhizoctonia solani</name>
    <dbReference type="NCBI Taxonomy" id="456999"/>
    <lineage>
        <taxon>Eukaryota</taxon>
        <taxon>Fungi</taxon>
        <taxon>Dikarya</taxon>
        <taxon>Basidiomycota</taxon>
        <taxon>Agaricomycotina</taxon>
        <taxon>Agaricomycetes</taxon>
        <taxon>Cantharellales</taxon>
        <taxon>Ceratobasidiaceae</taxon>
        <taxon>Rhizoctonia</taxon>
    </lineage>
</organism>
<dbReference type="GO" id="GO:0006310">
    <property type="term" value="P:DNA recombination"/>
    <property type="evidence" value="ECO:0007669"/>
    <property type="project" value="UniProtKB-KW"/>
</dbReference>
<name>A0A8H7I873_9AGAM</name>
<dbReference type="Proteomes" id="UP000614334">
    <property type="component" value="Unassembled WGS sequence"/>
</dbReference>
<dbReference type="CDD" id="cd18037">
    <property type="entry name" value="DEXSc_Pif1_like"/>
    <property type="match status" value="1"/>
</dbReference>
<keyword evidence="1" id="KW-0227">DNA damage</keyword>
<gene>
    <name evidence="3" type="ORF">RHS01_08297</name>
</gene>
<keyword evidence="1" id="KW-0547">Nucleotide-binding</keyword>
<comment type="cofactor">
    <cofactor evidence="1">
        <name>Mg(2+)</name>
        <dbReference type="ChEBI" id="CHEBI:18420"/>
    </cofactor>
</comment>
<dbReference type="AlphaFoldDB" id="A0A8H7I873"/>
<sequence length="419" mass="46815">MKKMLPRRQAIYQDGRKIVLTSEQSFILERIIKDKSSLFFTGSAGTGKSVLLREVIRQFRETARDPASIQVTASTGVAALNIGGTTLHSFAGIRPGYGQLPIRDLLAKIKFARATYSRWLKTEVLVIDEISMVDAQLLDLIDMIAREIRENTRPFGVFKCALVVSGDFFQLPPVSDEHGTGTGRAKSPQFAFEADCWAGHFLERISSQRCFGKRTQACYSINLLKYYVTVRPLMHVKQTEFVRLLNELRLGITSDGTTNILKGLDRPIKCNDGILPTEIYPHRQTAQWANTYHLAKLDTKEWVNHGLDKYGKDRYGFAVRASEADVMLEKRAPKILALQVRIISGYAIKVYFNPMIREALEEGHAIAGAAVTISDDDAPMRPSIKTQFKAKTWPLVKFVSSGTVLMPPVDFGLDNGIGA</sequence>
<accession>A0A8H7I873</accession>
<dbReference type="SMART" id="SM00382">
    <property type="entry name" value="AAA"/>
    <property type="match status" value="1"/>
</dbReference>
<keyword evidence="1" id="KW-0347">Helicase</keyword>